<feature type="chain" id="PRO_5025695355" evidence="1">
    <location>
        <begin position="20"/>
        <end position="82"/>
    </location>
</feature>
<dbReference type="EMBL" id="ML769400">
    <property type="protein sequence ID" value="KAE9406751.1"/>
    <property type="molecule type" value="Genomic_DNA"/>
</dbReference>
<gene>
    <name evidence="2" type="ORF">BT96DRAFT_915172</name>
</gene>
<evidence type="ECO:0000313" key="3">
    <source>
        <dbReference type="Proteomes" id="UP000799118"/>
    </source>
</evidence>
<name>A0A6A4I842_9AGAR</name>
<dbReference type="AlphaFoldDB" id="A0A6A4I842"/>
<evidence type="ECO:0000256" key="1">
    <source>
        <dbReference type="SAM" id="SignalP"/>
    </source>
</evidence>
<sequence length="82" mass="8755">MTWSTHLLGFLLILGCGNAVIITIPSTITLNTATTIDFVGQTGDPAEWILVNVFVNDTFQIGGTFSGSGSTTMTFIRQGWVS</sequence>
<dbReference type="Proteomes" id="UP000799118">
    <property type="component" value="Unassembled WGS sequence"/>
</dbReference>
<organism evidence="2 3">
    <name type="scientific">Gymnopus androsaceus JB14</name>
    <dbReference type="NCBI Taxonomy" id="1447944"/>
    <lineage>
        <taxon>Eukaryota</taxon>
        <taxon>Fungi</taxon>
        <taxon>Dikarya</taxon>
        <taxon>Basidiomycota</taxon>
        <taxon>Agaricomycotina</taxon>
        <taxon>Agaricomycetes</taxon>
        <taxon>Agaricomycetidae</taxon>
        <taxon>Agaricales</taxon>
        <taxon>Marasmiineae</taxon>
        <taxon>Omphalotaceae</taxon>
        <taxon>Gymnopus</taxon>
    </lineage>
</organism>
<evidence type="ECO:0000313" key="2">
    <source>
        <dbReference type="EMBL" id="KAE9406751.1"/>
    </source>
</evidence>
<feature type="signal peptide" evidence="1">
    <location>
        <begin position="1"/>
        <end position="19"/>
    </location>
</feature>
<protein>
    <submittedName>
        <fullName evidence="2">Uncharacterized protein</fullName>
    </submittedName>
</protein>
<dbReference type="OrthoDB" id="3010249at2759"/>
<keyword evidence="1" id="KW-0732">Signal</keyword>
<accession>A0A6A4I842</accession>
<reference evidence="2" key="1">
    <citation type="journal article" date="2019" name="Environ. Microbiol.">
        <title>Fungal ecological strategies reflected in gene transcription - a case study of two litter decomposers.</title>
        <authorList>
            <person name="Barbi F."/>
            <person name="Kohler A."/>
            <person name="Barry K."/>
            <person name="Baskaran P."/>
            <person name="Daum C."/>
            <person name="Fauchery L."/>
            <person name="Ihrmark K."/>
            <person name="Kuo A."/>
            <person name="LaButti K."/>
            <person name="Lipzen A."/>
            <person name="Morin E."/>
            <person name="Grigoriev I.V."/>
            <person name="Henrissat B."/>
            <person name="Lindahl B."/>
            <person name="Martin F."/>
        </authorList>
    </citation>
    <scope>NUCLEOTIDE SEQUENCE</scope>
    <source>
        <strain evidence="2">JB14</strain>
    </source>
</reference>
<keyword evidence="3" id="KW-1185">Reference proteome</keyword>
<proteinExistence type="predicted"/>